<keyword evidence="3" id="KW-1185">Reference proteome</keyword>
<name>A0A480A3G4_9CYAN</name>
<organism evidence="2 3">
    <name type="scientific">Sphaerospermopsis reniformis</name>
    <dbReference type="NCBI Taxonomy" id="531300"/>
    <lineage>
        <taxon>Bacteria</taxon>
        <taxon>Bacillati</taxon>
        <taxon>Cyanobacteriota</taxon>
        <taxon>Cyanophyceae</taxon>
        <taxon>Nostocales</taxon>
        <taxon>Aphanizomenonaceae</taxon>
        <taxon>Sphaerospermopsis</taxon>
    </lineage>
</organism>
<accession>A0A480A3G4</accession>
<protein>
    <recommendedName>
        <fullName evidence="1">Helix-turn-helix domain-containing protein</fullName>
    </recommendedName>
</protein>
<evidence type="ECO:0000259" key="1">
    <source>
        <dbReference type="Pfam" id="PF12728"/>
    </source>
</evidence>
<dbReference type="Proteomes" id="UP000300142">
    <property type="component" value="Unassembled WGS sequence"/>
</dbReference>
<dbReference type="InterPro" id="IPR041657">
    <property type="entry name" value="HTH_17"/>
</dbReference>
<sequence>MLHTFASRKRKRGCMINSGTSLTEAARFLGVDHHTLYTALRTGQIPTARRNGCNVITQGALMDYQARMRQML</sequence>
<evidence type="ECO:0000313" key="2">
    <source>
        <dbReference type="EMBL" id="GCL39570.1"/>
    </source>
</evidence>
<comment type="caution">
    <text evidence="2">The sequence shown here is derived from an EMBL/GenBank/DDBJ whole genome shotgun (WGS) entry which is preliminary data.</text>
</comment>
<dbReference type="Pfam" id="PF12728">
    <property type="entry name" value="HTH_17"/>
    <property type="match status" value="1"/>
</dbReference>
<dbReference type="EMBL" id="BJCE01000277">
    <property type="protein sequence ID" value="GCL39570.1"/>
    <property type="molecule type" value="Genomic_DNA"/>
</dbReference>
<feature type="domain" description="Helix-turn-helix" evidence="1">
    <location>
        <begin position="22"/>
        <end position="68"/>
    </location>
</feature>
<evidence type="ECO:0000313" key="3">
    <source>
        <dbReference type="Proteomes" id="UP000300142"/>
    </source>
</evidence>
<dbReference type="AlphaFoldDB" id="A0A480A3G4"/>
<gene>
    <name evidence="2" type="ORF">SR1949_46970</name>
</gene>
<reference evidence="3" key="1">
    <citation type="submission" date="2019-02" db="EMBL/GenBank/DDBJ databases">
        <title>Draft genome sequence of Sphaerospermopsis reniformis NIES-1949.</title>
        <authorList>
            <person name="Yamaguchi H."/>
            <person name="Suzuki S."/>
            <person name="Kawachi M."/>
        </authorList>
    </citation>
    <scope>NUCLEOTIDE SEQUENCE [LARGE SCALE GENOMIC DNA]</scope>
    <source>
        <strain evidence="3">NIES-1949</strain>
    </source>
</reference>
<proteinExistence type="predicted"/>